<evidence type="ECO:0000259" key="1">
    <source>
        <dbReference type="Pfam" id="PF01208"/>
    </source>
</evidence>
<evidence type="ECO:0000313" key="2">
    <source>
        <dbReference type="EMBL" id="KRL64550.1"/>
    </source>
</evidence>
<gene>
    <name evidence="2" type="ORF">FC85_GL001060</name>
</gene>
<evidence type="ECO:0000313" key="3">
    <source>
        <dbReference type="Proteomes" id="UP000052013"/>
    </source>
</evidence>
<dbReference type="InterPro" id="IPR000257">
    <property type="entry name" value="Uroporphyrinogen_deCOase"/>
</dbReference>
<dbReference type="EMBL" id="AZEY01000090">
    <property type="protein sequence ID" value="KRL64550.1"/>
    <property type="molecule type" value="Genomic_DNA"/>
</dbReference>
<dbReference type="Gene3D" id="3.20.20.210">
    <property type="match status" value="1"/>
</dbReference>
<name>A0A0R1S5I1_9LACO</name>
<dbReference type="InterPro" id="IPR038071">
    <property type="entry name" value="UROD/MetE-like_sf"/>
</dbReference>
<dbReference type="InterPro" id="IPR052024">
    <property type="entry name" value="Methanogen_methyltrans"/>
</dbReference>
<dbReference type="STRING" id="1423739.FC85_GL001060"/>
<dbReference type="Proteomes" id="UP000052013">
    <property type="component" value="Unassembled WGS sequence"/>
</dbReference>
<protein>
    <recommendedName>
        <fullName evidence="1">Uroporphyrinogen decarboxylase (URO-D) domain-containing protein</fullName>
    </recommendedName>
</protein>
<dbReference type="GO" id="GO:0006779">
    <property type="term" value="P:porphyrin-containing compound biosynthetic process"/>
    <property type="evidence" value="ECO:0007669"/>
    <property type="project" value="InterPro"/>
</dbReference>
<dbReference type="PANTHER" id="PTHR47099">
    <property type="entry name" value="METHYLCOBAMIDE:COM METHYLTRANSFERASE MTBA"/>
    <property type="match status" value="1"/>
</dbReference>
<sequence length="343" mass="38794">MNHYERIKAALNFQPVDRVPVNLWAHLPEYDQNPKSLARKQVEFAQQYDFDFIKLMPFGLYAVEDYGAEIKYYAQRDHPAVLSKPGINHYSDWQKVEPLPGNYGTYGKQVELAKYVREFSQGQLPFIQTIFNPLTNALKLAGNRLVLDIKEHPDEVKQALEALTETTINFINENINAGVDGFFYATQTATANLFTREEYLEFGRPYDLKVLNAFKDKTWFNVAHIHGDHTYFDLIADYPVQALNWHDRSVAPSLKEARQQTNKALIGGLHELPYEDVETGSRPSILVTGSVNEVEKHVQEAIDEVNGKGLIIGPGCVASQEVPDANIYALRSAVGFSTARESV</sequence>
<dbReference type="SUPFAM" id="SSF51726">
    <property type="entry name" value="UROD/MetE-like"/>
    <property type="match status" value="1"/>
</dbReference>
<feature type="domain" description="Uroporphyrinogen decarboxylase (URO-D)" evidence="1">
    <location>
        <begin position="5"/>
        <end position="334"/>
    </location>
</feature>
<organism evidence="2 3">
    <name type="scientific">Lentilactobacillus diolivorans DSM 14421</name>
    <dbReference type="NCBI Taxonomy" id="1423739"/>
    <lineage>
        <taxon>Bacteria</taxon>
        <taxon>Bacillati</taxon>
        <taxon>Bacillota</taxon>
        <taxon>Bacilli</taxon>
        <taxon>Lactobacillales</taxon>
        <taxon>Lactobacillaceae</taxon>
        <taxon>Lentilactobacillus</taxon>
    </lineage>
</organism>
<reference evidence="2 3" key="1">
    <citation type="journal article" date="2015" name="Genome Announc.">
        <title>Expanding the biotechnology potential of lactobacilli through comparative genomics of 213 strains and associated genera.</title>
        <authorList>
            <person name="Sun Z."/>
            <person name="Harris H.M."/>
            <person name="McCann A."/>
            <person name="Guo C."/>
            <person name="Argimon S."/>
            <person name="Zhang W."/>
            <person name="Yang X."/>
            <person name="Jeffery I.B."/>
            <person name="Cooney J.C."/>
            <person name="Kagawa T.F."/>
            <person name="Liu W."/>
            <person name="Song Y."/>
            <person name="Salvetti E."/>
            <person name="Wrobel A."/>
            <person name="Rasinkangas P."/>
            <person name="Parkhill J."/>
            <person name="Rea M.C."/>
            <person name="O'Sullivan O."/>
            <person name="Ritari J."/>
            <person name="Douillard F.P."/>
            <person name="Paul Ross R."/>
            <person name="Yang R."/>
            <person name="Briner A.E."/>
            <person name="Felis G.E."/>
            <person name="de Vos W.M."/>
            <person name="Barrangou R."/>
            <person name="Klaenhammer T.R."/>
            <person name="Caufield P.W."/>
            <person name="Cui Y."/>
            <person name="Zhang H."/>
            <person name="O'Toole P.W."/>
        </authorList>
    </citation>
    <scope>NUCLEOTIDE SEQUENCE [LARGE SCALE GENOMIC DNA]</scope>
    <source>
        <strain evidence="2 3">DSM 14421</strain>
    </source>
</reference>
<dbReference type="Pfam" id="PF01208">
    <property type="entry name" value="URO-D"/>
    <property type="match status" value="1"/>
</dbReference>
<dbReference type="PATRIC" id="fig|1423739.3.peg.1111"/>
<proteinExistence type="predicted"/>
<dbReference type="AlphaFoldDB" id="A0A0R1S5I1"/>
<accession>A0A0R1S5I1</accession>
<dbReference type="GO" id="GO:0004853">
    <property type="term" value="F:uroporphyrinogen decarboxylase activity"/>
    <property type="evidence" value="ECO:0007669"/>
    <property type="project" value="InterPro"/>
</dbReference>
<comment type="caution">
    <text evidence="2">The sequence shown here is derived from an EMBL/GenBank/DDBJ whole genome shotgun (WGS) entry which is preliminary data.</text>
</comment>
<dbReference type="PANTHER" id="PTHR47099:SF1">
    <property type="entry name" value="METHYLCOBAMIDE:COM METHYLTRANSFERASE MTBA"/>
    <property type="match status" value="1"/>
</dbReference>
<dbReference type="RefSeq" id="WP_057865501.1">
    <property type="nucleotide sequence ID" value="NZ_AZEY01000090.1"/>
</dbReference>